<feature type="region of interest" description="Disordered" evidence="1">
    <location>
        <begin position="1140"/>
        <end position="1182"/>
    </location>
</feature>
<feature type="region of interest" description="Disordered" evidence="1">
    <location>
        <begin position="1269"/>
        <end position="1288"/>
    </location>
</feature>
<feature type="compositionally biased region" description="Polar residues" evidence="1">
    <location>
        <begin position="1111"/>
        <end position="1124"/>
    </location>
</feature>
<feature type="compositionally biased region" description="Basic and acidic residues" evidence="1">
    <location>
        <begin position="935"/>
        <end position="945"/>
    </location>
</feature>
<keyword evidence="2" id="KW-1133">Transmembrane helix</keyword>
<dbReference type="Proteomes" id="UP000313359">
    <property type="component" value="Unassembled WGS sequence"/>
</dbReference>
<organism evidence="4 5">
    <name type="scientific">Lentinus tigrinus ALCF2SS1-6</name>
    <dbReference type="NCBI Taxonomy" id="1328759"/>
    <lineage>
        <taxon>Eukaryota</taxon>
        <taxon>Fungi</taxon>
        <taxon>Dikarya</taxon>
        <taxon>Basidiomycota</taxon>
        <taxon>Agaricomycotina</taxon>
        <taxon>Agaricomycetes</taxon>
        <taxon>Polyporales</taxon>
        <taxon>Polyporaceae</taxon>
        <taxon>Lentinus</taxon>
    </lineage>
</organism>
<keyword evidence="2" id="KW-0812">Transmembrane</keyword>
<feature type="compositionally biased region" description="Basic and acidic residues" evidence="1">
    <location>
        <begin position="793"/>
        <end position="802"/>
    </location>
</feature>
<evidence type="ECO:0000313" key="4">
    <source>
        <dbReference type="EMBL" id="RPD57952.1"/>
    </source>
</evidence>
<feature type="compositionally biased region" description="Acidic residues" evidence="1">
    <location>
        <begin position="573"/>
        <end position="585"/>
    </location>
</feature>
<feature type="compositionally biased region" description="Basic residues" evidence="1">
    <location>
        <begin position="730"/>
        <end position="740"/>
    </location>
</feature>
<feature type="compositionally biased region" description="Polar residues" evidence="1">
    <location>
        <begin position="312"/>
        <end position="324"/>
    </location>
</feature>
<name>A0A5C2S399_9APHY</name>
<feature type="compositionally biased region" description="Pro residues" evidence="1">
    <location>
        <begin position="425"/>
        <end position="439"/>
    </location>
</feature>
<feature type="compositionally biased region" description="Basic and acidic residues" evidence="1">
    <location>
        <begin position="973"/>
        <end position="989"/>
    </location>
</feature>
<evidence type="ECO:0000313" key="5">
    <source>
        <dbReference type="Proteomes" id="UP000313359"/>
    </source>
</evidence>
<protein>
    <recommendedName>
        <fullName evidence="6">Proteophosphoglycan ppg4</fullName>
    </recommendedName>
</protein>
<feature type="compositionally biased region" description="Low complexity" evidence="1">
    <location>
        <begin position="705"/>
        <end position="722"/>
    </location>
</feature>
<feature type="chain" id="PRO_5023083027" description="Proteophosphoglycan ppg4" evidence="3">
    <location>
        <begin position="23"/>
        <end position="1379"/>
    </location>
</feature>
<proteinExistence type="predicted"/>
<evidence type="ECO:0000256" key="2">
    <source>
        <dbReference type="SAM" id="Phobius"/>
    </source>
</evidence>
<feature type="region of interest" description="Disordered" evidence="1">
    <location>
        <begin position="827"/>
        <end position="1023"/>
    </location>
</feature>
<feature type="region of interest" description="Disordered" evidence="1">
    <location>
        <begin position="551"/>
        <end position="756"/>
    </location>
</feature>
<accession>A0A5C2S399</accession>
<feature type="compositionally biased region" description="Basic and acidic residues" evidence="1">
    <location>
        <begin position="900"/>
        <end position="918"/>
    </location>
</feature>
<feature type="signal peptide" evidence="3">
    <location>
        <begin position="1"/>
        <end position="22"/>
    </location>
</feature>
<dbReference type="EMBL" id="ML122278">
    <property type="protein sequence ID" value="RPD57952.1"/>
    <property type="molecule type" value="Genomic_DNA"/>
</dbReference>
<keyword evidence="2" id="KW-0472">Membrane</keyword>
<feature type="compositionally biased region" description="Polar residues" evidence="1">
    <location>
        <begin position="1269"/>
        <end position="1281"/>
    </location>
</feature>
<feature type="compositionally biased region" description="Low complexity" evidence="1">
    <location>
        <begin position="948"/>
        <end position="967"/>
    </location>
</feature>
<feature type="region of interest" description="Disordered" evidence="1">
    <location>
        <begin position="274"/>
        <end position="341"/>
    </location>
</feature>
<evidence type="ECO:0008006" key="6">
    <source>
        <dbReference type="Google" id="ProtNLM"/>
    </source>
</evidence>
<feature type="region of interest" description="Disordered" evidence="1">
    <location>
        <begin position="777"/>
        <end position="807"/>
    </location>
</feature>
<feature type="compositionally biased region" description="Polar residues" evidence="1">
    <location>
        <begin position="1141"/>
        <end position="1156"/>
    </location>
</feature>
<feature type="compositionally biased region" description="Basic and acidic residues" evidence="1">
    <location>
        <begin position="1162"/>
        <end position="1175"/>
    </location>
</feature>
<feature type="region of interest" description="Disordered" evidence="1">
    <location>
        <begin position="1084"/>
        <end position="1125"/>
    </location>
</feature>
<dbReference type="OrthoDB" id="2758848at2759"/>
<sequence>MPESRLQAVLACLLPLIPLLLPDFDEQDEVERWPWDPVPYTKPRVPQYISASFSLETIAIAKTPAARELDSSLTPEVLADALTESWDDTAPVLQALGNIVESFIAYLSCVRVRISSPSPWILAGMAGILATAGVLLALAVKWWSSRPKLNPLQDAPGEQVPPTLAILDDASALQPVHCVLGATPDEQSRRSNLLVDGLATSVPQVHSSSRSPVVSLVERPPPLAKLEASQDTHDEQVVRAGLVNAPASPPVDDVMGVASGEQSKALVLLGEEPATSLPQVPPPSQAAVVSQDEGLSPSSTVSIDVPAPLQFQAPSSAQPTSLPEASSADANLLPDVPSLTTDVSPVAQSPVLSQAQLASPLENCSTSQTTCHVEPPNLADGDNNVLPPRSSWSLEKACEKAPFEAPAPTSPDHDDYTAPSSPRSSPQPHPTPTPQPPNALQPSSFLLQPLIQLPPEYYRAAPPLVTDEVINGVPTDVSERTEEPDSDHGFPGTPHACWYSAIRGRLAIVDDRGLTYGAQEAHPEGVMSSPETETPARFPLMMPQPLLAAVAPPPLLSGRDSQGLGLDMASDGEGPENSDHSDEEMVLGMATKSPVSDDNEDDRGSDSSVRHILRSDSPSSIHTIVPEMDEIPLPDAASAPESVQTLVDVPASAEPHDTEEAAEVEDYLSSSSEWEFVEAASPQPVRLTAPDLPDTQGKSVPEARPSSVPSVSSSKGSSKGKPAVTPLIRKMSRSSSRSRRPSVVIASTGLASSRPFALTPKGIDYAAEQLEAKIAAGDRGRRGCRKSISTEAISKHTDRSVPPRDYLPVRVERRNRLESVPARVDRDILDGARHPPLANDTQVRRGMCEIGRSRTKTASKATSSIKLEANPVSASRGRSAFVAPTPRTSRATSEPPVQRFESHLERNDAASGPDRDQRPPNLARTSYSDIVARGRSQEPRSRTQSERSVASVSVASSTHDDSTATSSPVMAGRKTEEASAREHATFDRKGKGRAVDVPAAVHSGSEPAKPADEFRSSSSAPSVPVRTGLIRKLSVELSARLLSKLPHGSRKLPVATTVQLRDIANSARCKSLLVQSGMLSAEADDVPVRNPDAAPSASGSLPDSGSKLGSRASSESFTGSVLGSSGTGAAPLRLPAVDSCGDSTLSTHGLPTQAPITQEEEPQVRQEDATAHDLSESTAQQQDRMFKSIPLLPSRRDRLPSVLAQPALSFSSLGGSGGPLDETKKLIAISQDDSPSSPSLAAGPIVSLGSWSSLHQTCDPGLVDASTTLAPFSPSPSQAGFSSDEGENPVVVRPDLPQSSSWMFDLHLHDKADAGMQNRGHQALPRGLTARRRTSTNSMRVQMDVGEAAGEPVPGVTRRTSARFTGGRFDGMKRNELIH</sequence>
<evidence type="ECO:0000256" key="1">
    <source>
        <dbReference type="SAM" id="MobiDB-lite"/>
    </source>
</evidence>
<gene>
    <name evidence="4" type="ORF">L227DRAFT_655215</name>
</gene>
<keyword evidence="3" id="KW-0732">Signal</keyword>
<evidence type="ECO:0000256" key="3">
    <source>
        <dbReference type="SAM" id="SignalP"/>
    </source>
</evidence>
<feature type="region of interest" description="Disordered" evidence="1">
    <location>
        <begin position="366"/>
        <end position="442"/>
    </location>
</feature>
<feature type="transmembrane region" description="Helical" evidence="2">
    <location>
        <begin position="121"/>
        <end position="143"/>
    </location>
</feature>
<reference evidence="4" key="1">
    <citation type="journal article" date="2018" name="Genome Biol. Evol.">
        <title>Genomics and development of Lentinus tigrinus, a white-rot wood-decaying mushroom with dimorphic fruiting bodies.</title>
        <authorList>
            <person name="Wu B."/>
            <person name="Xu Z."/>
            <person name="Knudson A."/>
            <person name="Carlson A."/>
            <person name="Chen N."/>
            <person name="Kovaka S."/>
            <person name="LaButti K."/>
            <person name="Lipzen A."/>
            <person name="Pennachio C."/>
            <person name="Riley R."/>
            <person name="Schakwitz W."/>
            <person name="Umezawa K."/>
            <person name="Ohm R.A."/>
            <person name="Grigoriev I.V."/>
            <person name="Nagy L.G."/>
            <person name="Gibbons J."/>
            <person name="Hibbett D."/>
        </authorList>
    </citation>
    <scope>NUCLEOTIDE SEQUENCE [LARGE SCALE GENOMIC DNA]</scope>
    <source>
        <strain evidence="4">ALCF2SS1-6</strain>
    </source>
</reference>
<keyword evidence="5" id="KW-1185">Reference proteome</keyword>